<keyword evidence="4 6" id="KW-1133">Transmembrane helix</keyword>
<accession>A0A0G0QU12</accession>
<evidence type="ECO:0000313" key="8">
    <source>
        <dbReference type="Proteomes" id="UP000034301"/>
    </source>
</evidence>
<evidence type="ECO:0000256" key="6">
    <source>
        <dbReference type="SAM" id="Phobius"/>
    </source>
</evidence>
<dbReference type="Gene3D" id="3.30.700.10">
    <property type="entry name" value="Glycoprotein, Type 4 Pilin"/>
    <property type="match status" value="1"/>
</dbReference>
<evidence type="ECO:0000313" key="7">
    <source>
        <dbReference type="EMBL" id="KKR43653.1"/>
    </source>
</evidence>
<sequence length="173" mass="18617">MKSNNKKGFTLIELLVVVAIIGLLASVVISSLNSARKKARDAQRKSDVHQLVIALELYYDAYGVYPTATGATAPGAAWANSADGSWTTLATALSPFLPSLAKDPLQTTNPSVWAYNGFAYSYLRCSTNNSYMFIYHLEEAKGPDFGTFCNSTFYKYGGAGANTYVKTIGGKPS</sequence>
<protein>
    <recommendedName>
        <fullName evidence="9">General secretion pathway protein G</fullName>
    </recommendedName>
</protein>
<dbReference type="InterPro" id="IPR045584">
    <property type="entry name" value="Pilin-like"/>
</dbReference>
<evidence type="ECO:0000256" key="4">
    <source>
        <dbReference type="ARBA" id="ARBA00022989"/>
    </source>
</evidence>
<keyword evidence="2" id="KW-0488">Methylation</keyword>
<dbReference type="GO" id="GO:0016020">
    <property type="term" value="C:membrane"/>
    <property type="evidence" value="ECO:0007669"/>
    <property type="project" value="UniProtKB-SubCell"/>
</dbReference>
<feature type="transmembrane region" description="Helical" evidence="6">
    <location>
        <begin position="12"/>
        <end position="35"/>
    </location>
</feature>
<dbReference type="Proteomes" id="UP000034301">
    <property type="component" value="Unassembled WGS sequence"/>
</dbReference>
<dbReference type="PROSITE" id="PS00409">
    <property type="entry name" value="PROKAR_NTER_METHYL"/>
    <property type="match status" value="1"/>
</dbReference>
<dbReference type="GO" id="GO:0015627">
    <property type="term" value="C:type II protein secretion system complex"/>
    <property type="evidence" value="ECO:0007669"/>
    <property type="project" value="InterPro"/>
</dbReference>
<comment type="subcellular location">
    <subcellularLocation>
        <location evidence="1">Membrane</location>
        <topology evidence="1">Single-pass membrane protein</topology>
    </subcellularLocation>
</comment>
<dbReference type="GO" id="GO:0015628">
    <property type="term" value="P:protein secretion by the type II secretion system"/>
    <property type="evidence" value="ECO:0007669"/>
    <property type="project" value="InterPro"/>
</dbReference>
<dbReference type="PRINTS" id="PR00885">
    <property type="entry name" value="BCTERIALGSPH"/>
</dbReference>
<dbReference type="AlphaFoldDB" id="A0A0G0QU12"/>
<gene>
    <name evidence="7" type="ORF">UT78_C0002G0003</name>
</gene>
<dbReference type="PANTHER" id="PTHR30093">
    <property type="entry name" value="GENERAL SECRETION PATHWAY PROTEIN G"/>
    <property type="match status" value="1"/>
</dbReference>
<organism evidence="7 8">
    <name type="scientific">Candidatus Nomurabacteria bacterium GW2011_GWF2_40_12</name>
    <dbReference type="NCBI Taxonomy" id="1618776"/>
    <lineage>
        <taxon>Bacteria</taxon>
        <taxon>Candidatus Nomuraibacteriota</taxon>
    </lineage>
</organism>
<reference evidence="7 8" key="1">
    <citation type="journal article" date="2015" name="Nature">
        <title>rRNA introns, odd ribosomes, and small enigmatic genomes across a large radiation of phyla.</title>
        <authorList>
            <person name="Brown C.T."/>
            <person name="Hug L.A."/>
            <person name="Thomas B.C."/>
            <person name="Sharon I."/>
            <person name="Castelle C.J."/>
            <person name="Singh A."/>
            <person name="Wilkins M.J."/>
            <person name="Williams K.H."/>
            <person name="Banfield J.F."/>
        </authorList>
    </citation>
    <scope>NUCLEOTIDE SEQUENCE [LARGE SCALE GENOMIC DNA]</scope>
</reference>
<evidence type="ECO:0000256" key="5">
    <source>
        <dbReference type="ARBA" id="ARBA00023136"/>
    </source>
</evidence>
<comment type="caution">
    <text evidence="7">The sequence shown here is derived from an EMBL/GenBank/DDBJ whole genome shotgun (WGS) entry which is preliminary data.</text>
</comment>
<dbReference type="Pfam" id="PF07963">
    <property type="entry name" value="N_methyl"/>
    <property type="match status" value="1"/>
</dbReference>
<dbReference type="PANTHER" id="PTHR30093:SF44">
    <property type="entry name" value="TYPE II SECRETION SYSTEM CORE PROTEIN G"/>
    <property type="match status" value="1"/>
</dbReference>
<evidence type="ECO:0000256" key="2">
    <source>
        <dbReference type="ARBA" id="ARBA00022481"/>
    </source>
</evidence>
<evidence type="ECO:0008006" key="9">
    <source>
        <dbReference type="Google" id="ProtNLM"/>
    </source>
</evidence>
<name>A0A0G0QU12_9BACT</name>
<keyword evidence="3 6" id="KW-0812">Transmembrane</keyword>
<keyword evidence="5 6" id="KW-0472">Membrane</keyword>
<dbReference type="InterPro" id="IPR012902">
    <property type="entry name" value="N_methyl_site"/>
</dbReference>
<dbReference type="SUPFAM" id="SSF54523">
    <property type="entry name" value="Pili subunits"/>
    <property type="match status" value="1"/>
</dbReference>
<proteinExistence type="predicted"/>
<dbReference type="NCBIfam" id="TIGR02532">
    <property type="entry name" value="IV_pilin_GFxxxE"/>
    <property type="match status" value="1"/>
</dbReference>
<dbReference type="EMBL" id="LBYC01000002">
    <property type="protein sequence ID" value="KKR43653.1"/>
    <property type="molecule type" value="Genomic_DNA"/>
</dbReference>
<evidence type="ECO:0000256" key="1">
    <source>
        <dbReference type="ARBA" id="ARBA00004167"/>
    </source>
</evidence>
<dbReference type="InterPro" id="IPR002416">
    <property type="entry name" value="T2SS_protein-GspH"/>
</dbReference>
<evidence type="ECO:0000256" key="3">
    <source>
        <dbReference type="ARBA" id="ARBA00022692"/>
    </source>
</evidence>